<dbReference type="Proteomes" id="UP001054846">
    <property type="component" value="Chromosome"/>
</dbReference>
<dbReference type="Pfam" id="PF05193">
    <property type="entry name" value="Peptidase_M16_C"/>
    <property type="match status" value="1"/>
</dbReference>
<proteinExistence type="predicted"/>
<dbReference type="SUPFAM" id="SSF63411">
    <property type="entry name" value="LuxS/MPP-like metallohydrolase"/>
    <property type="match status" value="2"/>
</dbReference>
<keyword evidence="1" id="KW-0732">Signal</keyword>
<dbReference type="PANTHER" id="PTHR11851:SF224">
    <property type="entry name" value="PROCESSING PROTEASE"/>
    <property type="match status" value="1"/>
</dbReference>
<evidence type="ECO:0000313" key="4">
    <source>
        <dbReference type="EMBL" id="UFP93501.1"/>
    </source>
</evidence>
<protein>
    <submittedName>
        <fullName evidence="4">Insulinase family protein</fullName>
    </submittedName>
</protein>
<sequence length="488" mass="51035">MKTLCWVLAAAVLLAPAAASAQTQTPPPPGPPPSVSYPTPVERTLVNGLRVIAVQRPNVPLVAAQLIVKSGSETDPPARPGIASLAADLLNKGTKTRSALEIAQAIDALGAELEASAGFDATRVEVSATTPQFGRAFAILAEVVRAPAFAPAEIARAKTQAISNLQLAYSNPSTLAQLVAQRLMYGEAPYGQPAEGTPTSVGAIARPDLERFHRTYFRPDNAVLVLGGDIAPEAAFAEAERVFGNWAKPAAPLPALPRDKRTAASRVVVIDQPEAGRTAVAVGKPVLRRADPAYIAGVVTNAVLTGYSGRLNAEVRIKRGLSYGASTSLVGRRDPGPFVAATLVDHTKAAEATQVVIDTLASLVGQPAGAEELKPRKAVVTGGFARSLETIDGLVNQVGTLALYGLPLGQINTFIGEAEAITPLKVQEFAAGYLQSNQSVVLVGNAKAFLPDLRRRFAERASRIEVILFNRLDLGRASLVRATGVAGK</sequence>
<feature type="domain" description="Peptidase M16 N-terminal" evidence="2">
    <location>
        <begin position="50"/>
        <end position="194"/>
    </location>
</feature>
<gene>
    <name evidence="4" type="ORF">ISF26_17130</name>
</gene>
<name>A0ABY3PIP6_9CYAN</name>
<keyword evidence="5" id="KW-1185">Reference proteome</keyword>
<reference evidence="4 5" key="1">
    <citation type="journal article" date="2021" name="Genome Biol. Evol.">
        <title>Complete Genome Sequencing of a Novel Gloeobacter Species from a Waterfall Cave in Mexico.</title>
        <authorList>
            <person name="Saw J.H."/>
            <person name="Cardona T."/>
            <person name="Montejano G."/>
        </authorList>
    </citation>
    <scope>NUCLEOTIDE SEQUENCE [LARGE SCALE GENOMIC DNA]</scope>
    <source>
        <strain evidence="4">MG652769</strain>
    </source>
</reference>
<dbReference type="RefSeq" id="WP_230840528.1">
    <property type="nucleotide sequence ID" value="NZ_CP063845.1"/>
</dbReference>
<accession>A0ABY3PIP6</accession>
<dbReference type="PANTHER" id="PTHR11851">
    <property type="entry name" value="METALLOPROTEASE"/>
    <property type="match status" value="1"/>
</dbReference>
<evidence type="ECO:0000313" key="5">
    <source>
        <dbReference type="Proteomes" id="UP001054846"/>
    </source>
</evidence>
<evidence type="ECO:0000259" key="2">
    <source>
        <dbReference type="Pfam" id="PF00675"/>
    </source>
</evidence>
<organism evidence="4 5">
    <name type="scientific">Gloeobacter morelensis MG652769</name>
    <dbReference type="NCBI Taxonomy" id="2781736"/>
    <lineage>
        <taxon>Bacteria</taxon>
        <taxon>Bacillati</taxon>
        <taxon>Cyanobacteriota</taxon>
        <taxon>Cyanophyceae</taxon>
        <taxon>Gloeobacterales</taxon>
        <taxon>Gloeobacteraceae</taxon>
        <taxon>Gloeobacter</taxon>
        <taxon>Gloeobacter morelensis</taxon>
    </lineage>
</organism>
<feature type="signal peptide" evidence="1">
    <location>
        <begin position="1"/>
        <end position="21"/>
    </location>
</feature>
<evidence type="ECO:0000256" key="1">
    <source>
        <dbReference type="SAM" id="SignalP"/>
    </source>
</evidence>
<dbReference type="InterPro" id="IPR050361">
    <property type="entry name" value="MPP/UQCRC_Complex"/>
</dbReference>
<evidence type="ECO:0000259" key="3">
    <source>
        <dbReference type="Pfam" id="PF05193"/>
    </source>
</evidence>
<dbReference type="InterPro" id="IPR011765">
    <property type="entry name" value="Pept_M16_N"/>
</dbReference>
<dbReference type="InterPro" id="IPR011249">
    <property type="entry name" value="Metalloenz_LuxS/M16"/>
</dbReference>
<dbReference type="Gene3D" id="3.30.830.10">
    <property type="entry name" value="Metalloenzyme, LuxS/M16 peptidase-like"/>
    <property type="match status" value="2"/>
</dbReference>
<dbReference type="InterPro" id="IPR007863">
    <property type="entry name" value="Peptidase_M16_C"/>
</dbReference>
<dbReference type="EMBL" id="CP063845">
    <property type="protein sequence ID" value="UFP93501.1"/>
    <property type="molecule type" value="Genomic_DNA"/>
</dbReference>
<dbReference type="Pfam" id="PF00675">
    <property type="entry name" value="Peptidase_M16"/>
    <property type="match status" value="1"/>
</dbReference>
<feature type="domain" description="Peptidase M16 C-terminal" evidence="3">
    <location>
        <begin position="204"/>
        <end position="374"/>
    </location>
</feature>
<feature type="chain" id="PRO_5046367748" evidence="1">
    <location>
        <begin position="22"/>
        <end position="488"/>
    </location>
</feature>